<gene>
    <name evidence="1" type="ORF">PHLGIDRAFT_509076</name>
</gene>
<reference evidence="1 2" key="1">
    <citation type="journal article" date="2014" name="PLoS Genet.">
        <title>Analysis of the Phlebiopsis gigantea genome, transcriptome and secretome provides insight into its pioneer colonization strategies of wood.</title>
        <authorList>
            <person name="Hori C."/>
            <person name="Ishida T."/>
            <person name="Igarashi K."/>
            <person name="Samejima M."/>
            <person name="Suzuki H."/>
            <person name="Master E."/>
            <person name="Ferreira P."/>
            <person name="Ruiz-Duenas F.J."/>
            <person name="Held B."/>
            <person name="Canessa P."/>
            <person name="Larrondo L.F."/>
            <person name="Schmoll M."/>
            <person name="Druzhinina I.S."/>
            <person name="Kubicek C.P."/>
            <person name="Gaskell J.A."/>
            <person name="Kersten P."/>
            <person name="St John F."/>
            <person name="Glasner J."/>
            <person name="Sabat G."/>
            <person name="Splinter BonDurant S."/>
            <person name="Syed K."/>
            <person name="Yadav J."/>
            <person name="Mgbeahuruike A.C."/>
            <person name="Kovalchuk A."/>
            <person name="Asiegbu F.O."/>
            <person name="Lackner G."/>
            <person name="Hoffmeister D."/>
            <person name="Rencoret J."/>
            <person name="Gutierrez A."/>
            <person name="Sun H."/>
            <person name="Lindquist E."/>
            <person name="Barry K."/>
            <person name="Riley R."/>
            <person name="Grigoriev I.V."/>
            <person name="Henrissat B."/>
            <person name="Kues U."/>
            <person name="Berka R.M."/>
            <person name="Martinez A.T."/>
            <person name="Covert S.F."/>
            <person name="Blanchette R.A."/>
            <person name="Cullen D."/>
        </authorList>
    </citation>
    <scope>NUCLEOTIDE SEQUENCE [LARGE SCALE GENOMIC DNA]</scope>
    <source>
        <strain evidence="1 2">11061_1 CR5-6</strain>
    </source>
</reference>
<dbReference type="AlphaFoldDB" id="A0A0C3NSS0"/>
<organism evidence="1 2">
    <name type="scientific">Phlebiopsis gigantea (strain 11061_1 CR5-6)</name>
    <name type="common">White-rot fungus</name>
    <name type="synonym">Peniophora gigantea</name>
    <dbReference type="NCBI Taxonomy" id="745531"/>
    <lineage>
        <taxon>Eukaryota</taxon>
        <taxon>Fungi</taxon>
        <taxon>Dikarya</taxon>
        <taxon>Basidiomycota</taxon>
        <taxon>Agaricomycotina</taxon>
        <taxon>Agaricomycetes</taxon>
        <taxon>Polyporales</taxon>
        <taxon>Phanerochaetaceae</taxon>
        <taxon>Phlebiopsis</taxon>
    </lineage>
</organism>
<dbReference type="STRING" id="745531.A0A0C3NSS0"/>
<dbReference type="OrthoDB" id="5429442at2759"/>
<name>A0A0C3NSS0_PHLG1</name>
<evidence type="ECO:0000313" key="2">
    <source>
        <dbReference type="Proteomes" id="UP000053257"/>
    </source>
</evidence>
<dbReference type="HOGENOM" id="CLU_005808_0_0_1"/>
<proteinExistence type="predicted"/>
<accession>A0A0C3NSS0</accession>
<dbReference type="EMBL" id="KN840482">
    <property type="protein sequence ID" value="KIP08274.1"/>
    <property type="molecule type" value="Genomic_DNA"/>
</dbReference>
<sequence>MCVGENNALHTIAYLNAQLQSLWGISSECVESRGTNMKPEPTHRYSFALAEWHFGRHRPDLQASVEDMMFHARFDAPRLDFLCNHEALFKINIADGHFNLDYSSASDESMANREQNRVITPSSTFTFRVPFQVTGIKGRDLKIGNGETTVGMVVLDLRSATLNKVEPELGSGRQAIETYLQNYLSLLQSAGHHVLFSLPNFGENTDAASRPHGPYLDFSQIAYKLLGLEDVHNVSIQHINRYLSVAWLNALILANKQPLNHPAVSLAEYRSTWAPQDDDLYFSINFGAPYVDALCNDEILIYLVLDDVRFYETGDFDTRAPFKAYSNWKIAVLMNLIHEEEGDGNIKRCRLDLASALFMPQFSEFDGRRFDDGEEDARYMNHMIDFISGEYLNFLENGQHHVIYHHDARSPGSSTIYDQVKHHEDLGLVDEIEWPSSKANEAHDLTDSKATVWNDIAQHSDMCGYDQITALSQLSINRQFRSAWSEQQSITSMTADKMLTRWGYQDRFAAIFEPLTIRLRPDGRAIVFINLVEGFLKPLENSLPNADHEKYAFTGWQVAFAVDLKMRDHVALSDASPEWLERFAQSAAHKQHGSNPDTKFEHLCLDFDRVEFLHEASRFEGLFTPTSSRSMNKVLAVVTYLRDRYLKRFAQLGHHVLYTIPVWKSRTAAPPYGLTSVAFQVHSNTTGSASNLPAAQQSQTSSPVIIFLGMCGGRSLPTSALQLSTDWVAHAGRFWTHGTGGISSAVFLRERLLPLLSAVNAVTTVVPASSTIERDGKWELELNSWAKDAQRTSRNCPFSHVPASNEEGALRYQWDHQEEFNYDQQGNPTASGVRSVSSTSIDYHLSSSTYFLQVAR</sequence>
<evidence type="ECO:0000313" key="1">
    <source>
        <dbReference type="EMBL" id="KIP08274.1"/>
    </source>
</evidence>
<protein>
    <submittedName>
        <fullName evidence="1">Uncharacterized protein</fullName>
    </submittedName>
</protein>
<dbReference type="Proteomes" id="UP000053257">
    <property type="component" value="Unassembled WGS sequence"/>
</dbReference>
<keyword evidence="2" id="KW-1185">Reference proteome</keyword>